<sequence length="514" mass="57234">MNISLAETEPAGSEMKVVRNRSIVFKWNHPLCLMDTLWRVIEREQRQCSLSHCGLHCRTDGNLVAPGKNSETFAQRAIGRHNVELAVAVTPLISPPYALSQPGSLPLSELGLGAALGLRRKCIEDGDRRVESSQRRAPQGNLFPGGDGAGDIGARRPLRVRMEQTVLEQVAGPEQPQEEVQLTELLPVKRSRIRESVTKDADATDALKALRSLSSDCNDKSENFDFNFCKNVEKQSEHQSSKQCIRSFQKILRKRTNESKKIIDSTDSDDDDEEEEDRMVRKKTKKGRIDSKNTRAKKNTKKKQTKPSKKQIEGKRRRSDYGTSRKAPRIKIPLDDDEFEKNDENEGLVKKDCFKDVVYEEDSDISGGGGGGGGGGGENGSGGGGGDADASKHDSKVASTSNVVEIIEKPSVTVKQKLMTIEKMRLLLAVLLQRISKKDKLKELGFGKRLIDDVLQDSLVSAGKEPVTNDGLSELESLTRNLEIFLEWTMPKEYWENFRKMNKSPVDILEALTD</sequence>
<feature type="compositionally biased region" description="Gly residues" evidence="1">
    <location>
        <begin position="366"/>
        <end position="387"/>
    </location>
</feature>
<feature type="region of interest" description="Disordered" evidence="1">
    <location>
        <begin position="260"/>
        <end position="343"/>
    </location>
</feature>
<feature type="compositionally biased region" description="Acidic residues" evidence="1">
    <location>
        <begin position="266"/>
        <end position="277"/>
    </location>
</feature>
<feature type="region of interest" description="Disordered" evidence="1">
    <location>
        <begin position="127"/>
        <end position="153"/>
    </location>
</feature>
<dbReference type="AlphaFoldDB" id="E2BEF2"/>
<dbReference type="InParanoid" id="E2BEF2"/>
<evidence type="ECO:0000313" key="2">
    <source>
        <dbReference type="EMBL" id="EFN85997.1"/>
    </source>
</evidence>
<dbReference type="OrthoDB" id="7685779at2759"/>
<feature type="compositionally biased region" description="Basic residues" evidence="1">
    <location>
        <begin position="294"/>
        <end position="309"/>
    </location>
</feature>
<evidence type="ECO:0000313" key="3">
    <source>
        <dbReference type="Proteomes" id="UP000008237"/>
    </source>
</evidence>
<name>E2BEF2_HARSA</name>
<proteinExistence type="predicted"/>
<gene>
    <name evidence="2" type="ORF">EAI_07922</name>
</gene>
<accession>E2BEF2</accession>
<reference evidence="2 3" key="1">
    <citation type="journal article" date="2010" name="Science">
        <title>Genomic comparison of the ants Camponotus floridanus and Harpegnathos saltator.</title>
        <authorList>
            <person name="Bonasio R."/>
            <person name="Zhang G."/>
            <person name="Ye C."/>
            <person name="Mutti N.S."/>
            <person name="Fang X."/>
            <person name="Qin N."/>
            <person name="Donahue G."/>
            <person name="Yang P."/>
            <person name="Li Q."/>
            <person name="Li C."/>
            <person name="Zhang P."/>
            <person name="Huang Z."/>
            <person name="Berger S.L."/>
            <person name="Reinberg D."/>
            <person name="Wang J."/>
            <person name="Liebig J."/>
        </authorList>
    </citation>
    <scope>NUCLEOTIDE SEQUENCE [LARGE SCALE GENOMIC DNA]</scope>
    <source>
        <strain evidence="2 3">R22 G/1</strain>
    </source>
</reference>
<protein>
    <submittedName>
        <fullName evidence="2">Uncharacterized protein</fullName>
    </submittedName>
</protein>
<dbReference type="Proteomes" id="UP000008237">
    <property type="component" value="Unassembled WGS sequence"/>
</dbReference>
<evidence type="ECO:0000256" key="1">
    <source>
        <dbReference type="SAM" id="MobiDB-lite"/>
    </source>
</evidence>
<keyword evidence="3" id="KW-1185">Reference proteome</keyword>
<feature type="region of interest" description="Disordered" evidence="1">
    <location>
        <begin position="362"/>
        <end position="396"/>
    </location>
</feature>
<organism evidence="3">
    <name type="scientific">Harpegnathos saltator</name>
    <name type="common">Jerdon's jumping ant</name>
    <dbReference type="NCBI Taxonomy" id="610380"/>
    <lineage>
        <taxon>Eukaryota</taxon>
        <taxon>Metazoa</taxon>
        <taxon>Ecdysozoa</taxon>
        <taxon>Arthropoda</taxon>
        <taxon>Hexapoda</taxon>
        <taxon>Insecta</taxon>
        <taxon>Pterygota</taxon>
        <taxon>Neoptera</taxon>
        <taxon>Endopterygota</taxon>
        <taxon>Hymenoptera</taxon>
        <taxon>Apocrita</taxon>
        <taxon>Aculeata</taxon>
        <taxon>Formicoidea</taxon>
        <taxon>Formicidae</taxon>
        <taxon>Ponerinae</taxon>
        <taxon>Ponerini</taxon>
        <taxon>Harpegnathos</taxon>
    </lineage>
</organism>
<dbReference type="EMBL" id="GL447768">
    <property type="protein sequence ID" value="EFN85997.1"/>
    <property type="molecule type" value="Genomic_DNA"/>
</dbReference>